<reference evidence="1 2" key="3">
    <citation type="journal article" date="2010" name="BMC Genomics">
        <title>Transcriptome sequencing and comparative analysis of cucumber flowers with different sex types.</title>
        <authorList>
            <person name="Guo S."/>
            <person name="Zheng Y."/>
            <person name="Joung J.G."/>
            <person name="Liu S."/>
            <person name="Zhang Z."/>
            <person name="Crasta O.R."/>
            <person name="Sobral B.W."/>
            <person name="Xu Y."/>
            <person name="Huang S."/>
            <person name="Fei Z."/>
        </authorList>
    </citation>
    <scope>NUCLEOTIDE SEQUENCE [LARGE SCALE GENOMIC DNA]</scope>
    <source>
        <strain evidence="2">cv. 9930</strain>
        <tissue evidence="1">Leaf</tissue>
    </source>
</reference>
<gene>
    <name evidence="1" type="ORF">Csa_017850</name>
</gene>
<comment type="caution">
    <text evidence="1">The sequence shown here is derived from an EMBL/GenBank/DDBJ whole genome shotgun (WGS) entry which is preliminary data.</text>
</comment>
<dbReference type="Proteomes" id="UP000029981">
    <property type="component" value="Unassembled WGS sequence"/>
</dbReference>
<reference evidence="1 2" key="2">
    <citation type="journal article" date="2009" name="PLoS ONE">
        <title>An integrated genetic and cytogenetic map of the cucumber genome.</title>
        <authorList>
            <person name="Ren Y."/>
            <person name="Zhang Z."/>
            <person name="Liu J."/>
            <person name="Staub J.E."/>
            <person name="Han Y."/>
            <person name="Cheng Z."/>
            <person name="Li X."/>
            <person name="Lu J."/>
            <person name="Miao H."/>
            <person name="Kang H."/>
            <person name="Xie B."/>
            <person name="Gu X."/>
            <person name="Wang X."/>
            <person name="Du Y."/>
            <person name="Jin W."/>
            <person name="Huang S."/>
        </authorList>
    </citation>
    <scope>NUCLEOTIDE SEQUENCE [LARGE SCALE GENOMIC DNA]</scope>
    <source>
        <strain evidence="2">cv. 9930</strain>
        <tissue evidence="1">Leaf</tissue>
    </source>
</reference>
<keyword evidence="2" id="KW-1185">Reference proteome</keyword>
<reference evidence="1 2" key="5">
    <citation type="journal article" date="2019" name="Gigascience">
        <title>A chromosome-scale genome assembly of cucumber (Cucumis sativus L.).</title>
        <authorList>
            <person name="Li Q."/>
            <person name="Li H."/>
            <person name="Huang W."/>
            <person name="Xu Y."/>
            <person name="Zhou Q."/>
            <person name="Wang S."/>
            <person name="Ruan J."/>
            <person name="Huang S."/>
            <person name="Zhang Z."/>
        </authorList>
    </citation>
    <scope>NUCLEOTIDE SEQUENCE [LARGE SCALE GENOMIC DNA]</scope>
    <source>
        <strain evidence="2">cv. 9930</strain>
        <tissue evidence="1">Leaf</tissue>
    </source>
</reference>
<organism evidence="1 2">
    <name type="scientific">Cucumis sativus</name>
    <name type="common">Cucumber</name>
    <dbReference type="NCBI Taxonomy" id="3659"/>
    <lineage>
        <taxon>Eukaryota</taxon>
        <taxon>Viridiplantae</taxon>
        <taxon>Streptophyta</taxon>
        <taxon>Embryophyta</taxon>
        <taxon>Tracheophyta</taxon>
        <taxon>Spermatophyta</taxon>
        <taxon>Magnoliopsida</taxon>
        <taxon>eudicotyledons</taxon>
        <taxon>Gunneridae</taxon>
        <taxon>Pentapetalae</taxon>
        <taxon>rosids</taxon>
        <taxon>fabids</taxon>
        <taxon>Cucurbitales</taxon>
        <taxon>Cucurbitaceae</taxon>
        <taxon>Benincaseae</taxon>
        <taxon>Cucumis</taxon>
    </lineage>
</organism>
<protein>
    <submittedName>
        <fullName evidence="1">Uncharacterized protein</fullName>
    </submittedName>
</protein>
<sequence>MYAMYPSFSVCVPSPLNPPFFLRLIHPFLFSFFSSSSSSSSSSSHSQPPSHSYGIVLQYLIDTFQLSPARAVSIMATRRGIQSTEKPRSVYKYLSDLGLSDTQIKSAVRITPQIAFSSIEKTLKPKIEFLQNLGFVGSDLSKFISRQSKFFSSSLEKTLMPNVEILKNVLPKGTCNDDLPKVLRRCSDVLTRSPYKVLSVNINYLRSCGIVDYQLSTLLKRQPALFIMHESRLKDFVSMAVKAGFSPNGTMFIHGLHSISSISNATYKKKVKLICSFGITEKECMRMFNSAPVLMRTSVGKLEVGLEFFMNEAKVSKSDIVRNPFCLMHAMHGRVLPRYRVLEVLKSKRLTKKLPKLIDSLWMPDEDFLDKFVRRFPDNMNDLFEAFRGNSRR</sequence>
<name>A0ACB6HCF2_CUCSA</name>
<reference evidence="1 2" key="1">
    <citation type="journal article" date="2009" name="Nat. Genet.">
        <title>The genome of the cucumber, Cucumis sativus L.</title>
        <authorList>
            <person name="Huang S."/>
            <person name="Li R."/>
            <person name="Zhang Z."/>
            <person name="Li L."/>
            <person name="Gu X."/>
            <person name="Fan W."/>
            <person name="Lucas W.J."/>
            <person name="Wang X."/>
            <person name="Xie B."/>
            <person name="Ni P."/>
            <person name="Ren Y."/>
            <person name="Zhu H."/>
            <person name="Li J."/>
            <person name="Lin K."/>
            <person name="Jin W."/>
            <person name="Fei Z."/>
            <person name="Li G."/>
            <person name="Staub J."/>
            <person name="Kilian A."/>
            <person name="van der Vossen E.A."/>
            <person name="Wu Y."/>
            <person name="Guo J."/>
            <person name="He J."/>
            <person name="Jia Z."/>
            <person name="Ren Y."/>
            <person name="Tian G."/>
            <person name="Lu Y."/>
            <person name="Ruan J."/>
            <person name="Qian W."/>
            <person name="Wang M."/>
            <person name="Huang Q."/>
            <person name="Li B."/>
            <person name="Xuan Z."/>
            <person name="Cao J."/>
            <person name="Asan"/>
            <person name="Wu Z."/>
            <person name="Zhang J."/>
            <person name="Cai Q."/>
            <person name="Bai Y."/>
            <person name="Zhao B."/>
            <person name="Han Y."/>
            <person name="Li Y."/>
            <person name="Li X."/>
            <person name="Wang S."/>
            <person name="Shi Q."/>
            <person name="Liu S."/>
            <person name="Cho W.K."/>
            <person name="Kim J.Y."/>
            <person name="Xu Y."/>
            <person name="Heller-Uszynska K."/>
            <person name="Miao H."/>
            <person name="Cheng Z."/>
            <person name="Zhang S."/>
            <person name="Wu J."/>
            <person name="Yang Y."/>
            <person name="Kang H."/>
            <person name="Li M."/>
            <person name="Liang H."/>
            <person name="Ren X."/>
            <person name="Shi Z."/>
            <person name="Wen M."/>
            <person name="Jian M."/>
            <person name="Yang H."/>
            <person name="Zhang G."/>
            <person name="Yang Z."/>
            <person name="Chen R."/>
            <person name="Liu S."/>
            <person name="Li J."/>
            <person name="Ma L."/>
            <person name="Liu H."/>
            <person name="Zhou Y."/>
            <person name="Zhao J."/>
            <person name="Fang X."/>
            <person name="Li G."/>
            <person name="Fang L."/>
            <person name="Li Y."/>
            <person name="Liu D."/>
            <person name="Zheng H."/>
            <person name="Zhang Y."/>
            <person name="Qin N."/>
            <person name="Li Z."/>
            <person name="Yang G."/>
            <person name="Yang S."/>
            <person name="Bolund L."/>
            <person name="Kristiansen K."/>
            <person name="Zheng H."/>
            <person name="Li S."/>
            <person name="Zhang X."/>
            <person name="Yang H."/>
            <person name="Wang J."/>
            <person name="Sun R."/>
            <person name="Zhang B."/>
            <person name="Jiang S."/>
            <person name="Wang J."/>
            <person name="Du Y."/>
            <person name="Li S."/>
        </authorList>
    </citation>
    <scope>NUCLEOTIDE SEQUENCE [LARGE SCALE GENOMIC DNA]</scope>
    <source>
        <strain evidence="2">cv. 9930</strain>
        <tissue evidence="1">Leaf</tissue>
    </source>
</reference>
<reference evidence="1 2" key="4">
    <citation type="journal article" date="2011" name="BMC Genomics">
        <title>RNA-Seq improves annotation of protein-coding genes in the cucumber genome.</title>
        <authorList>
            <person name="Li Z."/>
            <person name="Zhang Z."/>
            <person name="Yan P."/>
            <person name="Huang S."/>
            <person name="Fei Z."/>
            <person name="Lin K."/>
        </authorList>
    </citation>
    <scope>NUCLEOTIDE SEQUENCE [LARGE SCALE GENOMIC DNA]</scope>
    <source>
        <strain evidence="2">cv. 9930</strain>
        <tissue evidence="1">Leaf</tissue>
    </source>
</reference>
<proteinExistence type="predicted"/>
<evidence type="ECO:0000313" key="1">
    <source>
        <dbReference type="EMBL" id="KAE8637573.1"/>
    </source>
</evidence>
<accession>A0ACB6HCF2</accession>
<dbReference type="EMBL" id="ACHR03000007">
    <property type="protein sequence ID" value="KAE8637573.1"/>
    <property type="molecule type" value="Genomic_DNA"/>
</dbReference>
<evidence type="ECO:0000313" key="2">
    <source>
        <dbReference type="Proteomes" id="UP000029981"/>
    </source>
</evidence>